<name>A0A0A8ZRU0_ARUDO</name>
<evidence type="ECO:0000313" key="1">
    <source>
        <dbReference type="EMBL" id="JAD42089.1"/>
    </source>
</evidence>
<sequence>MQCDAFIYHVLVQFLNVPGPTFKSGGLPPRLMLLHALVLRCKLSHWIHTYN</sequence>
<proteinExistence type="predicted"/>
<protein>
    <submittedName>
        <fullName evidence="1">Uncharacterized protein</fullName>
    </submittedName>
</protein>
<reference evidence="1" key="1">
    <citation type="submission" date="2014-09" db="EMBL/GenBank/DDBJ databases">
        <authorList>
            <person name="Magalhaes I.L.F."/>
            <person name="Oliveira U."/>
            <person name="Santos F.R."/>
            <person name="Vidigal T.H.D.A."/>
            <person name="Brescovit A.D."/>
            <person name="Santos A.J."/>
        </authorList>
    </citation>
    <scope>NUCLEOTIDE SEQUENCE</scope>
    <source>
        <tissue evidence="1">Shoot tissue taken approximately 20 cm above the soil surface</tissue>
    </source>
</reference>
<reference evidence="1" key="2">
    <citation type="journal article" date="2015" name="Data Brief">
        <title>Shoot transcriptome of the giant reed, Arundo donax.</title>
        <authorList>
            <person name="Barrero R.A."/>
            <person name="Guerrero F.D."/>
            <person name="Moolhuijzen P."/>
            <person name="Goolsby J.A."/>
            <person name="Tidwell J."/>
            <person name="Bellgard S.E."/>
            <person name="Bellgard M.I."/>
        </authorList>
    </citation>
    <scope>NUCLEOTIDE SEQUENCE</scope>
    <source>
        <tissue evidence="1">Shoot tissue taken approximately 20 cm above the soil surface</tissue>
    </source>
</reference>
<dbReference type="AlphaFoldDB" id="A0A0A8ZRU0"/>
<dbReference type="EMBL" id="GBRH01255806">
    <property type="protein sequence ID" value="JAD42089.1"/>
    <property type="molecule type" value="Transcribed_RNA"/>
</dbReference>
<accession>A0A0A8ZRU0</accession>
<organism evidence="1">
    <name type="scientific">Arundo donax</name>
    <name type="common">Giant reed</name>
    <name type="synonym">Donax arundinaceus</name>
    <dbReference type="NCBI Taxonomy" id="35708"/>
    <lineage>
        <taxon>Eukaryota</taxon>
        <taxon>Viridiplantae</taxon>
        <taxon>Streptophyta</taxon>
        <taxon>Embryophyta</taxon>
        <taxon>Tracheophyta</taxon>
        <taxon>Spermatophyta</taxon>
        <taxon>Magnoliopsida</taxon>
        <taxon>Liliopsida</taxon>
        <taxon>Poales</taxon>
        <taxon>Poaceae</taxon>
        <taxon>PACMAD clade</taxon>
        <taxon>Arundinoideae</taxon>
        <taxon>Arundineae</taxon>
        <taxon>Arundo</taxon>
    </lineage>
</organism>